<keyword evidence="3" id="KW-0238">DNA-binding</keyword>
<dbReference type="AlphaFoldDB" id="A0A081PGZ1"/>
<dbReference type="InterPro" id="IPR027417">
    <property type="entry name" value="P-loop_NTPase"/>
</dbReference>
<keyword evidence="5" id="KW-1133">Transmembrane helix</keyword>
<evidence type="ECO:0000256" key="1">
    <source>
        <dbReference type="ARBA" id="ARBA00022741"/>
    </source>
</evidence>
<dbReference type="InterPro" id="IPR045076">
    <property type="entry name" value="MutS"/>
</dbReference>
<feature type="transmembrane region" description="Helical" evidence="5">
    <location>
        <begin position="218"/>
        <end position="238"/>
    </location>
</feature>
<dbReference type="GO" id="GO:0140664">
    <property type="term" value="F:ATP-dependent DNA damage sensor activity"/>
    <property type="evidence" value="ECO:0007669"/>
    <property type="project" value="InterPro"/>
</dbReference>
<keyword evidence="4" id="KW-0175">Coiled coil</keyword>
<dbReference type="eggNOG" id="COG0249">
    <property type="taxonomic scope" value="Bacteria"/>
</dbReference>
<dbReference type="SUPFAM" id="SSF52540">
    <property type="entry name" value="P-loop containing nucleoside triphosphate hydrolases"/>
    <property type="match status" value="1"/>
</dbReference>
<keyword evidence="2" id="KW-0067">ATP-binding</keyword>
<dbReference type="PANTHER" id="PTHR11361">
    <property type="entry name" value="DNA MISMATCH REPAIR PROTEIN MUTS FAMILY MEMBER"/>
    <property type="match status" value="1"/>
</dbReference>
<proteinExistence type="predicted"/>
<evidence type="ECO:0000259" key="6">
    <source>
        <dbReference type="SMART" id="SM00534"/>
    </source>
</evidence>
<accession>A0A081PGZ1</accession>
<feature type="domain" description="DNA mismatch repair proteins mutS family" evidence="6">
    <location>
        <begin position="426"/>
        <end position="601"/>
    </location>
</feature>
<evidence type="ECO:0000313" key="7">
    <source>
        <dbReference type="EMBL" id="KEQ29964.1"/>
    </source>
</evidence>
<dbReference type="GO" id="GO:0005524">
    <property type="term" value="F:ATP binding"/>
    <property type="evidence" value="ECO:0007669"/>
    <property type="project" value="UniProtKB-KW"/>
</dbReference>
<keyword evidence="8" id="KW-1185">Reference proteome</keyword>
<feature type="coiled-coil region" evidence="4">
    <location>
        <begin position="9"/>
        <end position="36"/>
    </location>
</feature>
<dbReference type="EMBL" id="JNFF01000054">
    <property type="protein sequence ID" value="KEQ29964.1"/>
    <property type="molecule type" value="Genomic_DNA"/>
</dbReference>
<dbReference type="OrthoDB" id="1097361at2"/>
<dbReference type="Pfam" id="PF00488">
    <property type="entry name" value="MutS_V"/>
    <property type="match status" value="1"/>
</dbReference>
<dbReference type="GO" id="GO:0006298">
    <property type="term" value="P:mismatch repair"/>
    <property type="evidence" value="ECO:0007669"/>
    <property type="project" value="InterPro"/>
</dbReference>
<dbReference type="RefSeq" id="WP_037440761.1">
    <property type="nucleotide sequence ID" value="NZ_JNFF01000054.1"/>
</dbReference>
<dbReference type="InterPro" id="IPR000432">
    <property type="entry name" value="DNA_mismatch_repair_MutS_C"/>
</dbReference>
<evidence type="ECO:0000313" key="8">
    <source>
        <dbReference type="Proteomes" id="UP000028007"/>
    </source>
</evidence>
<sequence length="609" mass="68612">MVNSRDSILKDYQNSINAQKTEVERLKKKLNAISLSRLGLFVAEIILVTLIISIGFHPVLGVATILPVLIFLWLVKKQVRVENELSYAGQLLTIYENEDNLIRRHKSIYADGTAYENELHPYSSDLDIFGKRSLYAKVNRATTRLGKDLLAQSFSVPAAEADILLRQQAITELSGKIQETFHFRAGLQGQKENQLENIAAKLENDLPKQLGFIKGKALRVYISMVPYLSLAGIILGYIYGDRAWSLFGVYLFVNISLVLYRFKFINQLYYGFSGGSTLLNSLSGTIRWVEEVNWQSSYIQRFTIQDEQGKPLSRQIKELSGIIVSFDARLNVLVGSVLNLFMLHDLKCAVRLDKWYIQSAAGMLRGLETISHFEELISLATLRHNEPEWVYPVISNTFRLEALALGHPLIDEKNRVVNSYSFESRPTVDIVTGSNMAGKSTFLRTAGVNMVLAYAGAPVCAHSFKVSIFSLLSYMRIKDSLNDQTSTFKAELNRLKMILDGVARMPDALVLIDEMLRGTNSRDKYLGSKVFIEHLIGKNTPALFATHDLQLSEMIGDHPKQVRNYHFDIQLAEGEMNFDYLLKTGACKTFNAAILLKEIGLELPASMDL</sequence>
<feature type="transmembrane region" description="Helical" evidence="5">
    <location>
        <begin position="244"/>
        <end position="262"/>
    </location>
</feature>
<reference evidence="7 8" key="1">
    <citation type="journal article" date="1992" name="Int. J. Syst. Bacteriol.">
        <title>Sphingobacterium antarcticus sp. nov. a Psychrotrophic Bacterium from the Soils of Schirmacher Oasis, Antarctica.</title>
        <authorList>
            <person name="Shivaji S."/>
            <person name="Ray M.K."/>
            <person name="Rao N.S."/>
            <person name="Saiserr L."/>
            <person name="Jagannadham M.V."/>
            <person name="Kumar G.S."/>
            <person name="Reddy G."/>
            <person name="Bhargava P.M."/>
        </authorList>
    </citation>
    <scope>NUCLEOTIDE SEQUENCE [LARGE SCALE GENOMIC DNA]</scope>
    <source>
        <strain evidence="7 8">4BY</strain>
    </source>
</reference>
<keyword evidence="5" id="KW-0472">Membrane</keyword>
<dbReference type="Proteomes" id="UP000028007">
    <property type="component" value="Unassembled WGS sequence"/>
</dbReference>
<evidence type="ECO:0000256" key="5">
    <source>
        <dbReference type="SAM" id="Phobius"/>
    </source>
</evidence>
<dbReference type="GO" id="GO:0005829">
    <property type="term" value="C:cytosol"/>
    <property type="evidence" value="ECO:0007669"/>
    <property type="project" value="TreeGrafter"/>
</dbReference>
<name>A0A081PGZ1_9SPHI</name>
<keyword evidence="5" id="KW-0812">Transmembrane</keyword>
<evidence type="ECO:0000256" key="4">
    <source>
        <dbReference type="SAM" id="Coils"/>
    </source>
</evidence>
<evidence type="ECO:0000256" key="2">
    <source>
        <dbReference type="ARBA" id="ARBA00022840"/>
    </source>
</evidence>
<feature type="transmembrane region" description="Helical" evidence="5">
    <location>
        <begin position="58"/>
        <end position="75"/>
    </location>
</feature>
<keyword evidence="1" id="KW-0547">Nucleotide-binding</keyword>
<gene>
    <name evidence="7" type="ORF">N180_13020</name>
</gene>
<dbReference type="SMART" id="SM00534">
    <property type="entry name" value="MUTSac"/>
    <property type="match status" value="1"/>
</dbReference>
<dbReference type="Gene3D" id="3.40.50.300">
    <property type="entry name" value="P-loop containing nucleotide triphosphate hydrolases"/>
    <property type="match status" value="1"/>
</dbReference>
<feature type="transmembrane region" description="Helical" evidence="5">
    <location>
        <begin position="35"/>
        <end position="52"/>
    </location>
</feature>
<protein>
    <submittedName>
        <fullName evidence="7">DNA mismatch repair protein MutS</fullName>
    </submittedName>
</protein>
<evidence type="ECO:0000256" key="3">
    <source>
        <dbReference type="ARBA" id="ARBA00023125"/>
    </source>
</evidence>
<comment type="caution">
    <text evidence="7">The sequence shown here is derived from an EMBL/GenBank/DDBJ whole genome shotgun (WGS) entry which is preliminary data.</text>
</comment>
<organism evidence="7 8">
    <name type="scientific">Pedobacter antarcticus 4BY</name>
    <dbReference type="NCBI Taxonomy" id="1358423"/>
    <lineage>
        <taxon>Bacteria</taxon>
        <taxon>Pseudomonadati</taxon>
        <taxon>Bacteroidota</taxon>
        <taxon>Sphingobacteriia</taxon>
        <taxon>Sphingobacteriales</taxon>
        <taxon>Sphingobacteriaceae</taxon>
        <taxon>Pedobacter</taxon>
    </lineage>
</organism>
<dbReference type="GO" id="GO:0030983">
    <property type="term" value="F:mismatched DNA binding"/>
    <property type="evidence" value="ECO:0007669"/>
    <property type="project" value="InterPro"/>
</dbReference>
<dbReference type="PANTHER" id="PTHR11361:SF99">
    <property type="entry name" value="DNA MISMATCH REPAIR PROTEIN"/>
    <property type="match status" value="1"/>
</dbReference>